<evidence type="ECO:0000256" key="4">
    <source>
        <dbReference type="ARBA" id="ARBA00022679"/>
    </source>
</evidence>
<evidence type="ECO:0000256" key="5">
    <source>
        <dbReference type="ARBA" id="ARBA00022898"/>
    </source>
</evidence>
<dbReference type="AlphaFoldDB" id="A0A0M2H2H7"/>
<keyword evidence="5 8" id="KW-0663">Pyridoxal phosphate</keyword>
<evidence type="ECO:0000256" key="1">
    <source>
        <dbReference type="ARBA" id="ARBA00001933"/>
    </source>
</evidence>
<accession>A0A0M2H2H7</accession>
<sequence length="433" mass="45157">MSSPASVSSPTAPLDADALRADFPLLGERVNGERLVYLDSGATSQKPQAVIDAEVDFLTRSNSAVHRGAHTLAAEATELFEDARTTVAAFVGARPEQLVWTSGATAGLNLVAYAIGNASVGRGAPASARFALKPGDEIVITETEHHANLIPWQELAARTGAVLRHIPVRDDGTLDTDAAATVIGERTRIVAFTHVSNVLGIVNPVAELVALAQAVGAVTVLDACQSAPHLPLDFPALDVDFAVFSGHKMLGPYGVGGLYGRAEVLEALPPFLTGGSMITTVTLDEASYLPPPQRFEAGTQPVSQAIGLAAAVRYLDAVGMPAVHAHEKALEARMGEGLRSIPGIRLLGDAAGAERVGLWSFDVDGVHAHDVGQFLDARGVAVRVGHHCAQPLHRRFGLTASVRASSALYNTADDVDVFLDALSGVRAFFGAGA</sequence>
<dbReference type="InterPro" id="IPR010970">
    <property type="entry name" value="Cys_dSase_SufS"/>
</dbReference>
<dbReference type="PROSITE" id="PS00595">
    <property type="entry name" value="AA_TRANSFER_CLASS_5"/>
    <property type="match status" value="1"/>
</dbReference>
<keyword evidence="4 8" id="KW-0808">Transferase</keyword>
<dbReference type="GO" id="GO:0031071">
    <property type="term" value="F:cysteine desulfurase activity"/>
    <property type="evidence" value="ECO:0007669"/>
    <property type="project" value="UniProtKB-UniRule"/>
</dbReference>
<comment type="function">
    <text evidence="8">Catalyzes the removal of elemental sulfur and selenium atoms from L-cysteine, L-cystine, L-selenocysteine, and L-selenocystine to produce L-alanine.</text>
</comment>
<keyword evidence="11" id="KW-1185">Reference proteome</keyword>
<dbReference type="GO" id="GO:0030170">
    <property type="term" value="F:pyridoxal phosphate binding"/>
    <property type="evidence" value="ECO:0007669"/>
    <property type="project" value="UniProtKB-UniRule"/>
</dbReference>
<proteinExistence type="inferred from homology"/>
<dbReference type="Gene3D" id="3.40.640.10">
    <property type="entry name" value="Type I PLP-dependent aspartate aminotransferase-like (Major domain)"/>
    <property type="match status" value="1"/>
</dbReference>
<dbReference type="Proteomes" id="UP000034098">
    <property type="component" value="Unassembled WGS sequence"/>
</dbReference>
<comment type="cofactor">
    <cofactor evidence="1 7">
        <name>pyridoxal 5'-phosphate</name>
        <dbReference type="ChEBI" id="CHEBI:597326"/>
    </cofactor>
</comment>
<gene>
    <name evidence="10" type="primary">csd</name>
    <name evidence="10" type="ORF">RS82_03768</name>
</gene>
<dbReference type="PATRIC" id="fig|69370.6.peg.3835"/>
<dbReference type="InterPro" id="IPR015424">
    <property type="entry name" value="PyrdxlP-dep_Trfase"/>
</dbReference>
<dbReference type="OrthoDB" id="9804366at2"/>
<dbReference type="PANTHER" id="PTHR43586">
    <property type="entry name" value="CYSTEINE DESULFURASE"/>
    <property type="match status" value="1"/>
</dbReference>
<dbReference type="PANTHER" id="PTHR43586:SF8">
    <property type="entry name" value="CYSTEINE DESULFURASE 1, CHLOROPLASTIC"/>
    <property type="match status" value="1"/>
</dbReference>
<dbReference type="NCBIfam" id="TIGR01979">
    <property type="entry name" value="sufS"/>
    <property type="match status" value="1"/>
</dbReference>
<dbReference type="Pfam" id="PF00266">
    <property type="entry name" value="Aminotran_5"/>
    <property type="match status" value="1"/>
</dbReference>
<dbReference type="InterPro" id="IPR015421">
    <property type="entry name" value="PyrdxlP-dep_Trfase_major"/>
</dbReference>
<name>A0A0M2H2H7_MICTR</name>
<evidence type="ECO:0000259" key="9">
    <source>
        <dbReference type="Pfam" id="PF00266"/>
    </source>
</evidence>
<dbReference type="InterPro" id="IPR015422">
    <property type="entry name" value="PyrdxlP-dep_Trfase_small"/>
</dbReference>
<dbReference type="Gene3D" id="3.90.1150.10">
    <property type="entry name" value="Aspartate Aminotransferase, domain 1"/>
    <property type="match status" value="1"/>
</dbReference>
<evidence type="ECO:0000256" key="7">
    <source>
        <dbReference type="RuleBase" id="RU004504"/>
    </source>
</evidence>
<evidence type="ECO:0000256" key="3">
    <source>
        <dbReference type="ARBA" id="ARBA00012239"/>
    </source>
</evidence>
<dbReference type="InterPro" id="IPR000192">
    <property type="entry name" value="Aminotrans_V_dom"/>
</dbReference>
<evidence type="ECO:0000313" key="10">
    <source>
        <dbReference type="EMBL" id="KJL40439.1"/>
    </source>
</evidence>
<dbReference type="SUPFAM" id="SSF53383">
    <property type="entry name" value="PLP-dependent transferases"/>
    <property type="match status" value="1"/>
</dbReference>
<comment type="catalytic activity">
    <reaction evidence="6 8">
        <text>(sulfur carrier)-H + L-cysteine = (sulfur carrier)-SH + L-alanine</text>
        <dbReference type="Rhea" id="RHEA:43892"/>
        <dbReference type="Rhea" id="RHEA-COMP:14737"/>
        <dbReference type="Rhea" id="RHEA-COMP:14739"/>
        <dbReference type="ChEBI" id="CHEBI:29917"/>
        <dbReference type="ChEBI" id="CHEBI:35235"/>
        <dbReference type="ChEBI" id="CHEBI:57972"/>
        <dbReference type="ChEBI" id="CHEBI:64428"/>
        <dbReference type="EC" id="2.8.1.7"/>
    </reaction>
</comment>
<feature type="domain" description="Aminotransferase class V" evidence="9">
    <location>
        <begin position="36"/>
        <end position="418"/>
    </location>
</feature>
<organism evidence="10 11">
    <name type="scientific">Microbacterium trichothecenolyticum</name>
    <name type="common">Aureobacterium trichothecenolyticum</name>
    <dbReference type="NCBI Taxonomy" id="69370"/>
    <lineage>
        <taxon>Bacteria</taxon>
        <taxon>Bacillati</taxon>
        <taxon>Actinomycetota</taxon>
        <taxon>Actinomycetes</taxon>
        <taxon>Micrococcales</taxon>
        <taxon>Microbacteriaceae</taxon>
        <taxon>Microbacterium</taxon>
    </lineage>
</organism>
<dbReference type="EC" id="2.8.1.7" evidence="3 8"/>
<comment type="caution">
    <text evidence="10">The sequence shown here is derived from an EMBL/GenBank/DDBJ whole genome shotgun (WGS) entry which is preliminary data.</text>
</comment>
<reference evidence="10 11" key="1">
    <citation type="submission" date="2015-02" db="EMBL/GenBank/DDBJ databases">
        <title>Draft genome sequences of ten Microbacterium spp. with emphasis on heavy metal contaminated environments.</title>
        <authorList>
            <person name="Corretto E."/>
        </authorList>
    </citation>
    <scope>NUCLEOTIDE SEQUENCE [LARGE SCALE GENOMIC DNA]</scope>
    <source>
        <strain evidence="10 11">DSM 8608</strain>
    </source>
</reference>
<evidence type="ECO:0000256" key="8">
    <source>
        <dbReference type="RuleBase" id="RU004506"/>
    </source>
</evidence>
<comment type="similarity">
    <text evidence="2 8">Belongs to the class-V pyridoxal-phosphate-dependent aminotransferase family. Csd subfamily.</text>
</comment>
<evidence type="ECO:0000313" key="11">
    <source>
        <dbReference type="Proteomes" id="UP000034098"/>
    </source>
</evidence>
<dbReference type="GO" id="GO:0006534">
    <property type="term" value="P:cysteine metabolic process"/>
    <property type="evidence" value="ECO:0007669"/>
    <property type="project" value="UniProtKB-UniRule"/>
</dbReference>
<evidence type="ECO:0000256" key="2">
    <source>
        <dbReference type="ARBA" id="ARBA00010447"/>
    </source>
</evidence>
<dbReference type="EMBL" id="JYJA01000040">
    <property type="protein sequence ID" value="KJL40439.1"/>
    <property type="molecule type" value="Genomic_DNA"/>
</dbReference>
<protein>
    <recommendedName>
        <fullName evidence="3 8">Cysteine desulfurase</fullName>
        <ecNumber evidence="3 8">2.8.1.7</ecNumber>
    </recommendedName>
</protein>
<dbReference type="InterPro" id="IPR020578">
    <property type="entry name" value="Aminotrans_V_PyrdxlP_BS"/>
</dbReference>
<dbReference type="RefSeq" id="WP_045302171.1">
    <property type="nucleotide sequence ID" value="NZ_JYJA01000040.1"/>
</dbReference>
<evidence type="ECO:0000256" key="6">
    <source>
        <dbReference type="ARBA" id="ARBA00050776"/>
    </source>
</evidence>
<dbReference type="CDD" id="cd06453">
    <property type="entry name" value="SufS_like"/>
    <property type="match status" value="1"/>
</dbReference>